<dbReference type="EMBL" id="VZPO01000004">
    <property type="protein sequence ID" value="KAB0505331.1"/>
    <property type="molecule type" value="Genomic_DNA"/>
</dbReference>
<comment type="similarity">
    <text evidence="1">Belongs to the RelE toxin family.</text>
</comment>
<evidence type="ECO:0000256" key="2">
    <source>
        <dbReference type="ARBA" id="ARBA00022649"/>
    </source>
</evidence>
<dbReference type="PANTHER" id="PTHR33755:SF6">
    <property type="entry name" value="PLASMID STABILIZATION SYSTEM PROTEIN"/>
    <property type="match status" value="1"/>
</dbReference>
<evidence type="ECO:0000313" key="5">
    <source>
        <dbReference type="Proteomes" id="UP000182814"/>
    </source>
</evidence>
<dbReference type="InterPro" id="IPR051803">
    <property type="entry name" value="TA_system_RelE-like_toxin"/>
</dbReference>
<gene>
    <name evidence="3" type="ORF">F7R14_12640</name>
    <name evidence="4" type="ORF">SAMN04490191_0747</name>
</gene>
<evidence type="ECO:0000313" key="4">
    <source>
        <dbReference type="EMBL" id="SDS12424.1"/>
    </source>
</evidence>
<dbReference type="InterPro" id="IPR007712">
    <property type="entry name" value="RelE/ParE_toxin"/>
</dbReference>
<dbReference type="AlphaFoldDB" id="A0A0J6HAQ5"/>
<dbReference type="NCBIfam" id="TIGR02385">
    <property type="entry name" value="RelE_StbE"/>
    <property type="match status" value="1"/>
</dbReference>
<dbReference type="Proteomes" id="UP000182814">
    <property type="component" value="Chromosome I"/>
</dbReference>
<proteinExistence type="inferred from homology"/>
<sequence length="90" mass="10553">MRLVWRQTALNDRSKIMDHIILHNPEAAIALDEIFELKAENARQRPTLYRKGKVPGTREIVATSNYVMIYLIADEAVEMVRLIHARQRWP</sequence>
<keyword evidence="2" id="KW-1277">Toxin-antitoxin system</keyword>
<name>A0A0J6HAQ5_9PSED</name>
<dbReference type="RefSeq" id="WP_038978500.1">
    <property type="nucleotide sequence ID" value="NZ_JABTYG010000006.1"/>
</dbReference>
<organism evidence="4 5">
    <name type="scientific">Pseudomonas lini</name>
    <dbReference type="NCBI Taxonomy" id="163011"/>
    <lineage>
        <taxon>Bacteria</taxon>
        <taxon>Pseudomonadati</taxon>
        <taxon>Pseudomonadota</taxon>
        <taxon>Gammaproteobacteria</taxon>
        <taxon>Pseudomonadales</taxon>
        <taxon>Pseudomonadaceae</taxon>
        <taxon>Pseudomonas</taxon>
    </lineage>
</organism>
<evidence type="ECO:0000256" key="1">
    <source>
        <dbReference type="ARBA" id="ARBA00006226"/>
    </source>
</evidence>
<reference evidence="5" key="1">
    <citation type="submission" date="2016-10" db="EMBL/GenBank/DDBJ databases">
        <authorList>
            <person name="Varghese N."/>
            <person name="Submissions S."/>
        </authorList>
    </citation>
    <scope>NUCLEOTIDE SEQUENCE [LARGE SCALE GENOMIC DNA]</scope>
    <source>
        <strain evidence="5">BS3782</strain>
    </source>
</reference>
<dbReference type="Pfam" id="PF05016">
    <property type="entry name" value="ParE_toxin"/>
    <property type="match status" value="1"/>
</dbReference>
<dbReference type="PATRIC" id="fig|163011.3.peg.4306"/>
<dbReference type="InterPro" id="IPR035093">
    <property type="entry name" value="RelE/ParE_toxin_dom_sf"/>
</dbReference>
<dbReference type="Proteomes" id="UP000434925">
    <property type="component" value="Unassembled WGS sequence"/>
</dbReference>
<dbReference type="Gene3D" id="3.30.2310.20">
    <property type="entry name" value="RelE-like"/>
    <property type="match status" value="1"/>
</dbReference>
<dbReference type="PANTHER" id="PTHR33755">
    <property type="entry name" value="TOXIN PARE1-RELATED"/>
    <property type="match status" value="1"/>
</dbReference>
<dbReference type="EMBL" id="LT629746">
    <property type="protein sequence ID" value="SDS12424.1"/>
    <property type="molecule type" value="Genomic_DNA"/>
</dbReference>
<reference evidence="4" key="2">
    <citation type="submission" date="2016-10" db="EMBL/GenBank/DDBJ databases">
        <authorList>
            <person name="de Groot N.N."/>
        </authorList>
    </citation>
    <scope>NUCLEOTIDE SEQUENCE [LARGE SCALE GENOMIC DNA]</scope>
    <source>
        <strain evidence="4">BS3782</strain>
    </source>
</reference>
<evidence type="ECO:0000313" key="3">
    <source>
        <dbReference type="EMBL" id="KAB0505331.1"/>
    </source>
</evidence>
<reference evidence="3 6" key="3">
    <citation type="submission" date="2019-09" db="EMBL/GenBank/DDBJ databases">
        <title>Draft genome sequences of 48 bacterial type strains from the CCUG.</title>
        <authorList>
            <person name="Tunovic T."/>
            <person name="Pineiro-Iglesias B."/>
            <person name="Unosson C."/>
            <person name="Inganas E."/>
            <person name="Ohlen M."/>
            <person name="Cardew S."/>
            <person name="Jensie-Markopoulos S."/>
            <person name="Salva-Serra F."/>
            <person name="Jaen-Luchoro D."/>
            <person name="Karlsson R."/>
            <person name="Svensson-Stadler L."/>
            <person name="Chun J."/>
            <person name="Moore E."/>
        </authorList>
    </citation>
    <scope>NUCLEOTIDE SEQUENCE [LARGE SCALE GENOMIC DNA]</scope>
    <source>
        <strain evidence="3 6">CCUG 51522</strain>
    </source>
</reference>
<keyword evidence="5" id="KW-1185">Reference proteome</keyword>
<protein>
    <submittedName>
        <fullName evidence="4">Addiction module toxin, RelE/StbE family</fullName>
    </submittedName>
    <submittedName>
        <fullName evidence="3">Type II toxin-antitoxin system RelE/ParE family toxin</fullName>
    </submittedName>
</protein>
<evidence type="ECO:0000313" key="6">
    <source>
        <dbReference type="Proteomes" id="UP000434925"/>
    </source>
</evidence>
<accession>A0A0J6HAQ5</accession>